<dbReference type="InterPro" id="IPR001347">
    <property type="entry name" value="SIS_dom"/>
</dbReference>
<gene>
    <name evidence="10" type="primary">gmhA</name>
    <name evidence="12" type="ORF">TAO_0214</name>
</gene>
<comment type="similarity">
    <text evidence="4 10">Belongs to the SIS family. GmhA subfamily.</text>
</comment>
<dbReference type="EC" id="5.3.1.28" evidence="10"/>
<keyword evidence="13" id="KW-1185">Reference proteome</keyword>
<dbReference type="AlphaFoldDB" id="A0A1Q2SKE0"/>
<dbReference type="InterPro" id="IPR004515">
    <property type="entry name" value="Phosphoheptose_Isoase"/>
</dbReference>
<evidence type="ECO:0000313" key="13">
    <source>
        <dbReference type="Proteomes" id="UP000243679"/>
    </source>
</evidence>
<dbReference type="NCBIfam" id="TIGR00441">
    <property type="entry name" value="gmhA"/>
    <property type="match status" value="1"/>
</dbReference>
<dbReference type="UniPathway" id="UPA00041">
    <property type="reaction ID" value="UER00436"/>
</dbReference>
<evidence type="ECO:0000256" key="6">
    <source>
        <dbReference type="ARBA" id="ARBA00022723"/>
    </source>
</evidence>
<dbReference type="GO" id="GO:0008968">
    <property type="term" value="F:D-sedoheptulose 7-phosphate isomerase activity"/>
    <property type="evidence" value="ECO:0007669"/>
    <property type="project" value="UniProtKB-UniRule"/>
</dbReference>
<evidence type="ECO:0000256" key="2">
    <source>
        <dbReference type="ARBA" id="ARBA00003172"/>
    </source>
</evidence>
<comment type="pathway">
    <text evidence="10">Carbohydrate biosynthesis; D-glycero-D-manno-heptose 7-phosphate biosynthesis; D-glycero-alpha-D-manno-heptose 7-phosphate and D-glycero-beta-D-manno-heptose 7-phosphate from sedoheptulose 7-phosphate: step 1/1.</text>
</comment>
<reference evidence="12 13" key="1">
    <citation type="journal article" date="2017" name="ISME J.">
        <title>An acid-tolerant ammonia-oxidizing ?-proteobacterium from soil.</title>
        <authorList>
            <person name="Hayatsu M."/>
            <person name="Tago K."/>
            <person name="Uchiyama I."/>
            <person name="Toyoda A."/>
            <person name="Wang Y."/>
            <person name="Shimomura Y."/>
            <person name="Okubo T."/>
            <person name="Kurisu F."/>
            <person name="Hirono Y."/>
            <person name="Nonaka K."/>
            <person name="Akiyama H."/>
            <person name="Itoh T."/>
            <person name="Takami H."/>
        </authorList>
    </citation>
    <scope>NUCLEOTIDE SEQUENCE [LARGE SCALE GENOMIC DNA]</scope>
    <source>
        <strain evidence="12 13">TAO100</strain>
    </source>
</reference>
<keyword evidence="7 10" id="KW-0862">Zinc</keyword>
<dbReference type="KEGG" id="ntt:TAO_0214"/>
<dbReference type="InterPro" id="IPR035461">
    <property type="entry name" value="GmhA/DiaA"/>
</dbReference>
<dbReference type="InterPro" id="IPR050099">
    <property type="entry name" value="SIS_GmhA/DiaA_subfam"/>
</dbReference>
<keyword evidence="5 10" id="KW-0963">Cytoplasm</keyword>
<keyword evidence="9 10" id="KW-0119">Carbohydrate metabolism</keyword>
<dbReference type="Proteomes" id="UP000243679">
    <property type="component" value="Chromosome"/>
</dbReference>
<keyword evidence="8 10" id="KW-0413">Isomerase</keyword>
<dbReference type="GO" id="GO:0008270">
    <property type="term" value="F:zinc ion binding"/>
    <property type="evidence" value="ECO:0007669"/>
    <property type="project" value="UniProtKB-UniRule"/>
</dbReference>
<evidence type="ECO:0000256" key="5">
    <source>
        <dbReference type="ARBA" id="ARBA00022490"/>
    </source>
</evidence>
<proteinExistence type="inferred from homology"/>
<dbReference type="GO" id="GO:0005975">
    <property type="term" value="P:carbohydrate metabolic process"/>
    <property type="evidence" value="ECO:0007669"/>
    <property type="project" value="UniProtKB-UniRule"/>
</dbReference>
<evidence type="ECO:0000256" key="8">
    <source>
        <dbReference type="ARBA" id="ARBA00023235"/>
    </source>
</evidence>
<dbReference type="Pfam" id="PF13580">
    <property type="entry name" value="SIS_2"/>
    <property type="match status" value="1"/>
</dbReference>
<accession>A0A1Q2SKE0</accession>
<comment type="catalytic activity">
    <reaction evidence="1 10">
        <text>2 D-sedoheptulose 7-phosphate = D-glycero-alpha-D-manno-heptose 7-phosphate + D-glycero-beta-D-manno-heptose 7-phosphate</text>
        <dbReference type="Rhea" id="RHEA:27489"/>
        <dbReference type="ChEBI" id="CHEBI:57483"/>
        <dbReference type="ChEBI" id="CHEBI:60203"/>
        <dbReference type="ChEBI" id="CHEBI:60204"/>
        <dbReference type="EC" id="5.3.1.28"/>
    </reaction>
</comment>
<comment type="miscellaneous">
    <text evidence="10">The reaction produces a racemic mixture of D-glycero-alpha-D-manno-heptose 7-phosphate and D-glycero-beta-D-manno-heptose 7-phosphate.</text>
</comment>
<dbReference type="GO" id="GO:0005737">
    <property type="term" value="C:cytoplasm"/>
    <property type="evidence" value="ECO:0007669"/>
    <property type="project" value="UniProtKB-SubCell"/>
</dbReference>
<feature type="binding site" evidence="10">
    <location>
        <position position="60"/>
    </location>
    <ligand>
        <name>Zn(2+)</name>
        <dbReference type="ChEBI" id="CHEBI:29105"/>
    </ligand>
</feature>
<evidence type="ECO:0000259" key="11">
    <source>
        <dbReference type="PROSITE" id="PS51464"/>
    </source>
</evidence>
<dbReference type="GO" id="GO:2001061">
    <property type="term" value="P:D-glycero-D-manno-heptose 7-phosphate biosynthetic process"/>
    <property type="evidence" value="ECO:0007669"/>
    <property type="project" value="UniProtKB-UniPathway"/>
</dbReference>
<evidence type="ECO:0000256" key="7">
    <source>
        <dbReference type="ARBA" id="ARBA00022833"/>
    </source>
</evidence>
<evidence type="ECO:0000256" key="4">
    <source>
        <dbReference type="ARBA" id="ARBA00009894"/>
    </source>
</evidence>
<feature type="domain" description="SIS" evidence="11">
    <location>
        <begin position="36"/>
        <end position="195"/>
    </location>
</feature>
<organism evidence="12 13">
    <name type="scientific">Candidatus Nitrosoglobus terrae</name>
    <dbReference type="NCBI Taxonomy" id="1630141"/>
    <lineage>
        <taxon>Bacteria</taxon>
        <taxon>Pseudomonadati</taxon>
        <taxon>Pseudomonadota</taxon>
        <taxon>Gammaproteobacteria</taxon>
        <taxon>Chromatiales</taxon>
        <taxon>Chromatiaceae</taxon>
        <taxon>Candidatus Nitrosoglobus</taxon>
    </lineage>
</organism>
<dbReference type="SUPFAM" id="SSF53697">
    <property type="entry name" value="SIS domain"/>
    <property type="match status" value="1"/>
</dbReference>
<feature type="binding site" evidence="10">
    <location>
        <position position="124"/>
    </location>
    <ligand>
        <name>substrate</name>
    </ligand>
</feature>
<dbReference type="NCBIfam" id="NF010546">
    <property type="entry name" value="PRK13936.1"/>
    <property type="match status" value="1"/>
</dbReference>
<dbReference type="OrthoDB" id="9810929at2"/>
<dbReference type="PANTHER" id="PTHR30390:SF6">
    <property type="entry name" value="DNAA INITIATOR-ASSOCIATING PROTEIN DIAA"/>
    <property type="match status" value="1"/>
</dbReference>
<dbReference type="RefSeq" id="WP_096526230.1">
    <property type="nucleotide sequence ID" value="NZ_AP014836.1"/>
</dbReference>
<evidence type="ECO:0000256" key="9">
    <source>
        <dbReference type="ARBA" id="ARBA00023277"/>
    </source>
</evidence>
<feature type="binding site" evidence="10">
    <location>
        <position position="174"/>
    </location>
    <ligand>
        <name>substrate</name>
    </ligand>
</feature>
<dbReference type="PROSITE" id="PS51464">
    <property type="entry name" value="SIS"/>
    <property type="match status" value="1"/>
</dbReference>
<feature type="binding site" evidence="10">
    <location>
        <position position="182"/>
    </location>
    <ligand>
        <name>Zn(2+)</name>
        <dbReference type="ChEBI" id="CHEBI:29105"/>
    </ligand>
</feature>
<dbReference type="InterPro" id="IPR046348">
    <property type="entry name" value="SIS_dom_sf"/>
</dbReference>
<dbReference type="Gene3D" id="3.40.50.10490">
    <property type="entry name" value="Glucose-6-phosphate isomerase like protein, domain 1"/>
    <property type="match status" value="1"/>
</dbReference>
<feature type="binding site" evidence="10">
    <location>
        <position position="174"/>
    </location>
    <ligand>
        <name>Zn(2+)</name>
        <dbReference type="ChEBI" id="CHEBI:29105"/>
    </ligand>
</feature>
<feature type="binding site" evidence="10">
    <location>
        <begin position="51"/>
        <end position="53"/>
    </location>
    <ligand>
        <name>substrate</name>
    </ligand>
</feature>
<dbReference type="PANTHER" id="PTHR30390">
    <property type="entry name" value="SEDOHEPTULOSE 7-PHOSPHATE ISOMERASE / DNAA INITIATOR-ASSOCIATING FACTOR FOR REPLICATION INITIATION"/>
    <property type="match status" value="1"/>
</dbReference>
<sequence length="195" mass="21308">MNPKERIEQNFFNSAQLKLSAMSTLAPCIELASQHLLESFQRSNKVLSCGNGGSAADAQHFSSELVNRFEQERRSLPAIALTTDTSALTSIANDYRFEAIFSRQIEALGNAGDILLAISTTGNSANIVQAIKTAYSRNMSIIALTGYDGGKIAPLLTKQDVEIRVPAHNTARIQEIHLLIIHCLCDLIDHHLCSN</sequence>
<protein>
    <recommendedName>
        <fullName evidence="10">Phosphoheptose isomerase</fullName>
        <ecNumber evidence="10">5.3.1.28</ecNumber>
    </recommendedName>
    <alternativeName>
        <fullName evidence="10">Sedoheptulose 7-phosphate isomerase</fullName>
    </alternativeName>
</protein>
<comment type="function">
    <text evidence="2 10">Catalyzes the isomerization of sedoheptulose 7-phosphate in D-glycero-D-manno-heptose 7-phosphate.</text>
</comment>
<evidence type="ECO:0000256" key="1">
    <source>
        <dbReference type="ARBA" id="ARBA00000348"/>
    </source>
</evidence>
<comment type="caution">
    <text evidence="10">Lacks conserved residue(s) required for the propagation of feature annotation.</text>
</comment>
<evidence type="ECO:0000313" key="12">
    <source>
        <dbReference type="EMBL" id="BAW79584.1"/>
    </source>
</evidence>
<comment type="subunit">
    <text evidence="10">Homotetramer.</text>
</comment>
<feature type="binding site" evidence="10">
    <location>
        <position position="64"/>
    </location>
    <ligand>
        <name>Zn(2+)</name>
        <dbReference type="ChEBI" id="CHEBI:29105"/>
    </ligand>
</feature>
<keyword evidence="6 10" id="KW-0479">Metal-binding</keyword>
<evidence type="ECO:0000256" key="3">
    <source>
        <dbReference type="ARBA" id="ARBA00004496"/>
    </source>
</evidence>
<dbReference type="EMBL" id="AP014836">
    <property type="protein sequence ID" value="BAW79584.1"/>
    <property type="molecule type" value="Genomic_DNA"/>
</dbReference>
<dbReference type="CDD" id="cd05006">
    <property type="entry name" value="SIS_GmhA"/>
    <property type="match status" value="1"/>
</dbReference>
<dbReference type="GO" id="GO:0097367">
    <property type="term" value="F:carbohydrate derivative binding"/>
    <property type="evidence" value="ECO:0007669"/>
    <property type="project" value="InterPro"/>
</dbReference>
<comment type="subcellular location">
    <subcellularLocation>
        <location evidence="3 10">Cytoplasm</location>
    </subcellularLocation>
</comment>
<comment type="cofactor">
    <cofactor evidence="10">
        <name>Zn(2+)</name>
        <dbReference type="ChEBI" id="CHEBI:29105"/>
    </cofactor>
    <text evidence="10">Binds 1 zinc ion per subunit.</text>
</comment>
<feature type="binding site" evidence="10">
    <location>
        <position position="64"/>
    </location>
    <ligand>
        <name>substrate</name>
    </ligand>
</feature>
<feature type="binding site" evidence="10">
    <location>
        <begin position="93"/>
        <end position="94"/>
    </location>
    <ligand>
        <name>substrate</name>
    </ligand>
</feature>
<name>A0A1Q2SKE0_9GAMM</name>
<dbReference type="HAMAP" id="MF_00067">
    <property type="entry name" value="GmhA"/>
    <property type="match status" value="1"/>
</dbReference>
<evidence type="ECO:0000256" key="10">
    <source>
        <dbReference type="HAMAP-Rule" id="MF_00067"/>
    </source>
</evidence>